<dbReference type="CDD" id="cd18038">
    <property type="entry name" value="DEXXQc_Helz-like"/>
    <property type="match status" value="1"/>
</dbReference>
<dbReference type="InterPro" id="IPR027417">
    <property type="entry name" value="P-loop_NTPase"/>
</dbReference>
<evidence type="ECO:0000313" key="12">
    <source>
        <dbReference type="EMBL" id="BBG93744.1"/>
    </source>
</evidence>
<comment type="catalytic activity">
    <reaction evidence="10">
        <text>ATP + H2O = ADP + phosphate + H(+)</text>
        <dbReference type="Rhea" id="RHEA:13065"/>
        <dbReference type="ChEBI" id="CHEBI:15377"/>
        <dbReference type="ChEBI" id="CHEBI:15378"/>
        <dbReference type="ChEBI" id="CHEBI:30616"/>
        <dbReference type="ChEBI" id="CHEBI:43474"/>
        <dbReference type="ChEBI" id="CHEBI:456216"/>
        <dbReference type="EC" id="3.6.4.13"/>
    </reaction>
</comment>
<sequence>MAVGFWVISVVQGLRISFISLRLVMGINGYKSDEECSVIGDKGEIGFIDFEDDKSVRSYNPYEEGPIVISVPFPYVGGKQGEKPQSVCVGETAVDKITIKNTTHDPVELCGVKIYASSPEDSFKLSLMKPPTADSDVETIQAFLESTSLEDRMLQPGDTLTVWLSCKPKEIGQHKAFVHFDLETEQIERVVILLAEDKISQSMASTKPYTRATRKKPLLVDGFHVGVRPSGVADRRPYKNRLPRYDIPKDIRELLESKQIPYVVTEGLTRGNYADYFKTLLIMEEIQMEESMRSHDMVGVTLRKRGHQFLSLEVPGLAERRPSLVQGDYVLAKLSEYADDTVPPYQGYIYRVEADDVYLKFPPEFHACHRDGNLYSVQFTFNRITMRRLYQAVDAAEKLEIMFLFPSESYQRRMIRGTRLVPISCTPNKEQMCSVEMILGCKGGPPYVIYGPPGTGKTMTLVEAILQLYATRKNTRILVCAPSNSAADHILEKLLNAKAGTAVRENEIFRLNASSRPYEDVNPNHIDFCFFDDDTFKCPELRVFVRFRIIISTYMSASLLHAEGVPRGHFSHIILDEAGQASEPETMIPISNLYHRNTVVVLAGDPKQLGPIINSSQAESFGLGRSYLERIFECEFYSNGDKSYVTKLVRNYRCHPEILYLPNMLFYGQELIACKDDSVPFMARVDLLPNKDFPVLFFGIEGCDEREGSNPSWFNRTEASKVVEVTKQLTAKRNLSEEDIGIIAPYRQQVLKLKKAFENLEMPNIKVGSVEQFQGQERQVIIISTVRSTIKHDEFDRRYCLGFLSNPKRFNVAITRAKALLIVIGNPHIISKDPNWNRLLWRCADNSSYLGCNPPERQELVYEDPQEDLLNNEGNTWCSGDDGWARDSWQREVPHPVMEGSRQTEAPQPVVDDEAEWSDGWKWSWILKQDSKLVPNTPAGSTAELGGVVVGDLFPGSKLELFVDSDGKLIKGDEALSAPEK</sequence>
<evidence type="ECO:0000259" key="11">
    <source>
        <dbReference type="SMART" id="SM00382"/>
    </source>
</evidence>
<evidence type="ECO:0000256" key="4">
    <source>
        <dbReference type="ARBA" id="ARBA00022490"/>
    </source>
</evidence>
<dbReference type="GO" id="GO:0005524">
    <property type="term" value="F:ATP binding"/>
    <property type="evidence" value="ECO:0007669"/>
    <property type="project" value="UniProtKB-KW"/>
</dbReference>
<dbReference type="EC" id="3.6.4.13" evidence="3"/>
<keyword evidence="9" id="KW-0943">RNA-mediated gene silencing</keyword>
<dbReference type="GO" id="GO:0016787">
    <property type="term" value="F:hydrolase activity"/>
    <property type="evidence" value="ECO:0007669"/>
    <property type="project" value="UniProtKB-KW"/>
</dbReference>
<reference evidence="12" key="1">
    <citation type="journal article" date="2019" name="Science">
        <title>Mutation of a bHLH transcription factor allowed almond domestication.</title>
        <authorList>
            <person name="Sanchez-Perez R."/>
            <person name="Pavan S."/>
            <person name="Mazzeo R."/>
            <person name="Moldovan C."/>
            <person name="Aiese Cigliano R."/>
            <person name="Del Cueto J."/>
            <person name="Ricciardi F."/>
            <person name="Lotti C."/>
            <person name="Ricciardi L."/>
            <person name="Dicenta F."/>
            <person name="Lopez-Marques R.L."/>
            <person name="Lindberg Moller B."/>
        </authorList>
    </citation>
    <scope>NUCLEOTIDE SEQUENCE</scope>
</reference>
<feature type="domain" description="AAA+ ATPase" evidence="11">
    <location>
        <begin position="443"/>
        <end position="632"/>
    </location>
</feature>
<dbReference type="InterPro" id="IPR041677">
    <property type="entry name" value="DNA2/NAM7_AAA_11"/>
</dbReference>
<organism evidence="12">
    <name type="scientific">Prunus dulcis</name>
    <name type="common">Almond</name>
    <name type="synonym">Amygdalus dulcis</name>
    <dbReference type="NCBI Taxonomy" id="3755"/>
    <lineage>
        <taxon>Eukaryota</taxon>
        <taxon>Viridiplantae</taxon>
        <taxon>Streptophyta</taxon>
        <taxon>Embryophyta</taxon>
        <taxon>Tracheophyta</taxon>
        <taxon>Spermatophyta</taxon>
        <taxon>Magnoliopsida</taxon>
        <taxon>eudicotyledons</taxon>
        <taxon>Gunneridae</taxon>
        <taxon>Pentapetalae</taxon>
        <taxon>rosids</taxon>
        <taxon>fabids</taxon>
        <taxon>Rosales</taxon>
        <taxon>Rosaceae</taxon>
        <taxon>Amygdaloideae</taxon>
        <taxon>Amygdaleae</taxon>
        <taxon>Prunus</taxon>
    </lineage>
</organism>
<dbReference type="GO" id="GO:0003723">
    <property type="term" value="F:RNA binding"/>
    <property type="evidence" value="ECO:0007669"/>
    <property type="project" value="InterPro"/>
</dbReference>
<evidence type="ECO:0000256" key="6">
    <source>
        <dbReference type="ARBA" id="ARBA00022801"/>
    </source>
</evidence>
<dbReference type="GO" id="GO:0032574">
    <property type="term" value="F:5'-3' RNA helicase activity"/>
    <property type="evidence" value="ECO:0007669"/>
    <property type="project" value="InterPro"/>
</dbReference>
<dbReference type="Gene3D" id="3.40.50.300">
    <property type="entry name" value="P-loop containing nucleotide triphosphate hydrolases"/>
    <property type="match status" value="3"/>
</dbReference>
<dbReference type="PANTHER" id="PTHR45418:SF1">
    <property type="entry name" value="CANCER_TESTIS ANTIGEN 55"/>
    <property type="match status" value="1"/>
</dbReference>
<dbReference type="InterPro" id="IPR003593">
    <property type="entry name" value="AAA+_ATPase"/>
</dbReference>
<evidence type="ECO:0000256" key="9">
    <source>
        <dbReference type="ARBA" id="ARBA00023158"/>
    </source>
</evidence>
<protein>
    <recommendedName>
        <fullName evidence="3">RNA helicase</fullName>
        <ecNumber evidence="3">3.6.4.13</ecNumber>
    </recommendedName>
</protein>
<comment type="similarity">
    <text evidence="2">Belongs to the DNA2/NAM7 helicase family. SDE3 subfamily.</text>
</comment>
<evidence type="ECO:0000256" key="1">
    <source>
        <dbReference type="ARBA" id="ARBA00004496"/>
    </source>
</evidence>
<dbReference type="SUPFAM" id="SSF52540">
    <property type="entry name" value="P-loop containing nucleoside triphosphate hydrolases"/>
    <property type="match status" value="1"/>
</dbReference>
<dbReference type="Pfam" id="PF13086">
    <property type="entry name" value="AAA_11"/>
    <property type="match status" value="2"/>
</dbReference>
<dbReference type="InterPro" id="IPR041679">
    <property type="entry name" value="DNA2/NAM7-like_C"/>
</dbReference>
<keyword evidence="5" id="KW-0547">Nucleotide-binding</keyword>
<dbReference type="FunFam" id="3.40.50.300:FF:001468">
    <property type="entry name" value="Probable RNA helicase SDE3"/>
    <property type="match status" value="1"/>
</dbReference>
<dbReference type="InterPro" id="IPR026122">
    <property type="entry name" value="MOV-10/SDE3_DEXXQ/H-box"/>
</dbReference>
<dbReference type="GO" id="GO:0031047">
    <property type="term" value="P:regulatory ncRNA-mediated gene silencing"/>
    <property type="evidence" value="ECO:0007669"/>
    <property type="project" value="UniProtKB-KW"/>
</dbReference>
<dbReference type="Pfam" id="PF13087">
    <property type="entry name" value="AAA_12"/>
    <property type="match status" value="1"/>
</dbReference>
<dbReference type="GO" id="GO:0005737">
    <property type="term" value="C:cytoplasm"/>
    <property type="evidence" value="ECO:0007669"/>
    <property type="project" value="UniProtKB-SubCell"/>
</dbReference>
<dbReference type="Pfam" id="PF21634">
    <property type="entry name" value="MOV-10_beta-barrel"/>
    <property type="match status" value="1"/>
</dbReference>
<dbReference type="CDD" id="cd18808">
    <property type="entry name" value="SF1_C_Upf1"/>
    <property type="match status" value="1"/>
</dbReference>
<keyword evidence="4" id="KW-0963">Cytoplasm</keyword>
<accession>A0A4Y1QPI9</accession>
<gene>
    <name evidence="12" type="ORF">Prudu_001847</name>
</gene>
<dbReference type="InterPro" id="IPR049080">
    <property type="entry name" value="MOV-10-like_beta-barrel"/>
</dbReference>
<keyword evidence="6 12" id="KW-0378">Hydrolase</keyword>
<name>A0A4Y1QPI9_PRUDU</name>
<keyword evidence="7" id="KW-0347">Helicase</keyword>
<dbReference type="PANTHER" id="PTHR45418">
    <property type="entry name" value="CANCER/TESTIS ANTIGEN 55"/>
    <property type="match status" value="1"/>
</dbReference>
<evidence type="ECO:0000256" key="3">
    <source>
        <dbReference type="ARBA" id="ARBA00012552"/>
    </source>
</evidence>
<comment type="subcellular location">
    <subcellularLocation>
        <location evidence="1">Cytoplasm</location>
    </subcellularLocation>
</comment>
<keyword evidence="8" id="KW-0067">ATP-binding</keyword>
<evidence type="ECO:0000256" key="5">
    <source>
        <dbReference type="ARBA" id="ARBA00022741"/>
    </source>
</evidence>
<dbReference type="SMART" id="SM00382">
    <property type="entry name" value="AAA"/>
    <property type="match status" value="1"/>
</dbReference>
<dbReference type="EMBL" id="AP019297">
    <property type="protein sequence ID" value="BBG93744.1"/>
    <property type="molecule type" value="Genomic_DNA"/>
</dbReference>
<evidence type="ECO:0000256" key="8">
    <source>
        <dbReference type="ARBA" id="ARBA00022840"/>
    </source>
</evidence>
<proteinExistence type="inferred from homology"/>
<evidence type="ECO:0000256" key="2">
    <source>
        <dbReference type="ARBA" id="ARBA00005601"/>
    </source>
</evidence>
<dbReference type="InterPro" id="IPR047187">
    <property type="entry name" value="SF1_C_Upf1"/>
</dbReference>
<dbReference type="FunFam" id="3.40.50.300:FF:001295">
    <property type="entry name" value="Probable RNA helicase SDE3"/>
    <property type="match status" value="1"/>
</dbReference>
<dbReference type="AlphaFoldDB" id="A0A4Y1QPI9"/>
<evidence type="ECO:0000256" key="10">
    <source>
        <dbReference type="ARBA" id="ARBA00047984"/>
    </source>
</evidence>
<evidence type="ECO:0000256" key="7">
    <source>
        <dbReference type="ARBA" id="ARBA00022806"/>
    </source>
</evidence>